<dbReference type="GO" id="GO:0005576">
    <property type="term" value="C:extracellular region"/>
    <property type="evidence" value="ECO:0007669"/>
    <property type="project" value="TreeGrafter"/>
</dbReference>
<feature type="compositionally biased region" description="Acidic residues" evidence="1">
    <location>
        <begin position="1200"/>
        <end position="1219"/>
    </location>
</feature>
<dbReference type="Pfam" id="PF07007">
    <property type="entry name" value="LprI"/>
    <property type="match status" value="1"/>
</dbReference>
<feature type="signal peptide" evidence="2">
    <location>
        <begin position="1"/>
        <end position="24"/>
    </location>
</feature>
<evidence type="ECO:0000313" key="5">
    <source>
        <dbReference type="Proteomes" id="UP000540909"/>
    </source>
</evidence>
<feature type="compositionally biased region" description="Pro residues" evidence="1">
    <location>
        <begin position="695"/>
        <end position="705"/>
    </location>
</feature>
<dbReference type="RefSeq" id="WP_184467448.1">
    <property type="nucleotide sequence ID" value="NZ_JACIFY010000003.1"/>
</dbReference>
<feature type="domain" description="Lysozyme inhibitor LprI-like N-terminal" evidence="3">
    <location>
        <begin position="29"/>
        <end position="112"/>
    </location>
</feature>
<feature type="chain" id="PRO_5031272727" description="Lysozyme inhibitor LprI-like N-terminal domain-containing protein" evidence="2">
    <location>
        <begin position="25"/>
        <end position="1897"/>
    </location>
</feature>
<protein>
    <recommendedName>
        <fullName evidence="3">Lysozyme inhibitor LprI-like N-terminal domain-containing protein</fullName>
    </recommendedName>
</protein>
<dbReference type="Gene3D" id="1.20.1270.180">
    <property type="match status" value="1"/>
</dbReference>
<feature type="region of interest" description="Disordered" evidence="1">
    <location>
        <begin position="690"/>
        <end position="733"/>
    </location>
</feature>
<name>A0A7W6R0C9_9HYPH</name>
<comment type="caution">
    <text evidence="4">The sequence shown here is derived from an EMBL/GenBank/DDBJ whole genome shotgun (WGS) entry which is preliminary data.</text>
</comment>
<feature type="region of interest" description="Disordered" evidence="1">
    <location>
        <begin position="1192"/>
        <end position="1219"/>
    </location>
</feature>
<evidence type="ECO:0000256" key="1">
    <source>
        <dbReference type="SAM" id="MobiDB-lite"/>
    </source>
</evidence>
<dbReference type="PANTHER" id="PTHR37549:SF1">
    <property type="entry name" value="LIPOPROTEIN LPRI"/>
    <property type="match status" value="1"/>
</dbReference>
<dbReference type="InterPro" id="IPR009739">
    <property type="entry name" value="LprI-like_N"/>
</dbReference>
<gene>
    <name evidence="4" type="ORF">GGD57_001009</name>
</gene>
<sequence length="1897" mass="198302">MASVFRLHALAVLGCGLFSTVCHAQSFDCSKAQTVIEKAICASPALIAQDTALAASYRQALTDLGGDPAKLNDLRQQQRRWLADRNKSCVDTDPARLSACLTTSYQTRLAALGAASASPDQKSPESAQSVQPTPSAAPATQPAVEQDSSAPAAAAASQSVPAKAPPPLVSQPHLALDHLPADQDGSTLLTVEAPGHITIRTQSTSGAALQLVDMIAGPGDRMGAAGVSDGRIDALLDKGTYKIRVFGAKGATGDVKLTAQAYQELEQPDAALTAATPIHADLSDLQQRSYWIDIPEPGPESGAGSGRVDIEAVGRSLQDLRLWRNGTDIADLSPEMSIFELKPGLPMTRARLTGTVEPGRYLITAYGGQKLVWTNSDAAEPFHIRTGTQLSLAGGIAENVIGPFGSIRFEAPADLDTFRLELPQSAPAVLRAGRISGGETAFQSAAIDKASREPTATLSLSTDSQPSIVEVSGYEGQHFQVRGLRFGTETQFKGSVPNLISLDVAGEGGDEIPAMALLVRQDGDGKATIVASDLPHLGPGQAWRRRFNLRGPTSLLFEMTQAGQIAIRSAGVALHADISPVLVGNAPRADGRNPDRFDLDAGYYLLRLLPDNDAAGIVDLTFGTPGLVPPVQPAAPARTTISFGIRGAEKATRYEIITNAAPGLLTGPRAVALPANLEARPLALWQPADASAPQQPLPDQPPPNQPMSDMPAPVPQAKGARTNGADALSRPASSADLQIDVRVPAGGTITAVDIHNNSVAFATSNQRADAKGRTLTLRFPASAAARSIVVSWQPDAAAAPSSAPPAPTSPLIAGQSQFLDLAEDAQKSYRLEVAQGGLYRIETLGRLQTSLSLGTSFLPKLGEAADNGDGHNALLQTYLRAGTYQIDLSVQNSSGHLGVAVTPASLLTTATLVADGTSRGILSGGRGAIVPIEITSAGSYQLDLYSLGEDLTARLEDAEGWPLTAPGPLSTLSQDFTPGHYRLVILPRDVDTRFVARLRPLIDPPQLQGHGPHPLAFNQTQEFQWREPQSKSDTRVPDSWTFDLLADADVSIDLTEGMIGTLFRDDKEQIARFVAAPQFTGKLKAGRYRIDLTSLAHDDRLDYQVTLNTRDLQPGEARFVNLPAELSFNVEKDRVVSLGTFGRSEIKAVLKDEHGAVVERLTGRSDDWNIALSTRLAAGSYTLALDEAAAAGTASSQSDDSSDDQEADSGDDDQEAADDPADVGDIEVQFALPQEQPQPALADSGTASVDGASVFTFPLPGSSSANAKDRLALVAAQSTSDLVLSVEKHDADGSWKPQAFARGRTPFIAWPASEGDAQWRASVWTLDGGAAPIKIAARSIAGDMREPGDIALEPVAIDGLDLSMNIALAHAPSAGLVNLGASADLLAGASVDRPLTAATSGLFAPQSDRLWLVSRAAGHVLVNPAQPDAEIALTLSGGDRAVVPATPALPGKVRLWRADSAFGQPGLSAGRGMGVSLNSAVALADKQDLHIWNAASDESLQMRLRPIDAAELEPVQLNGTLTATLPAFSAQPVKLAAGVKRLTLDLAPGIAVVSDPSASELLNIWSGAAPLSRSVATSAEEIWLVNLTGDAGSARVGLSPGQAVSLGSDQIKRRFFGTVGSEEIAVDAIKGDILNVSGGAATFIGDDGRVLRGESMSVSGPGRLIVDHGAGLVALWLERGGKSPWPKPEPKPMSLPQSVALEGEAMAFRLDPAQPMVLDVSTDAPVIVGLEQDGRRDMQLFPTGAEFHRYLAAGEAILTLYSTHEGPLSGSLDMTATPVVPVSDGIGAPVVLAPGATALFGFEVKNSGNIGVGLRSDPDLAIGRLLDAKGEVLGEGVNQLKQLAAGYYLLEARAPADAPTLIVRPSVVGLSPPPAGPPPEIISDYLQRAGLKPTGSK</sequence>
<dbReference type="InterPro" id="IPR052755">
    <property type="entry name" value="Lysozyme_Inhibitor_LprI"/>
</dbReference>
<evidence type="ECO:0000256" key="2">
    <source>
        <dbReference type="SAM" id="SignalP"/>
    </source>
</evidence>
<feature type="region of interest" description="Disordered" evidence="1">
    <location>
        <begin position="115"/>
        <end position="172"/>
    </location>
</feature>
<dbReference type="EMBL" id="JACIFY010000003">
    <property type="protein sequence ID" value="MBB4234453.1"/>
    <property type="molecule type" value="Genomic_DNA"/>
</dbReference>
<dbReference type="PANTHER" id="PTHR37549">
    <property type="entry name" value="LIPOPROTEIN LPRI"/>
    <property type="match status" value="1"/>
</dbReference>
<dbReference type="Proteomes" id="UP000540909">
    <property type="component" value="Unassembled WGS sequence"/>
</dbReference>
<proteinExistence type="predicted"/>
<evidence type="ECO:0000259" key="3">
    <source>
        <dbReference type="Pfam" id="PF07007"/>
    </source>
</evidence>
<reference evidence="4 5" key="1">
    <citation type="submission" date="2020-08" db="EMBL/GenBank/DDBJ databases">
        <title>Genomic Encyclopedia of Type Strains, Phase IV (KMG-V): Genome sequencing to study the core and pangenomes of soil and plant-associated prokaryotes.</title>
        <authorList>
            <person name="Whitman W."/>
        </authorList>
    </citation>
    <scope>NUCLEOTIDE SEQUENCE [LARGE SCALE GENOMIC DNA]</scope>
    <source>
        <strain evidence="4 5">SEMIA 4089</strain>
    </source>
</reference>
<keyword evidence="2" id="KW-0732">Signal</keyword>
<feature type="compositionally biased region" description="Low complexity" evidence="1">
    <location>
        <begin position="126"/>
        <end position="162"/>
    </location>
</feature>
<evidence type="ECO:0000313" key="4">
    <source>
        <dbReference type="EMBL" id="MBB4234453.1"/>
    </source>
</evidence>
<accession>A0A7W6R0C9</accession>
<organism evidence="4 5">
    <name type="scientific">Rhizobium esperanzae</name>
    <dbReference type="NCBI Taxonomy" id="1967781"/>
    <lineage>
        <taxon>Bacteria</taxon>
        <taxon>Pseudomonadati</taxon>
        <taxon>Pseudomonadota</taxon>
        <taxon>Alphaproteobacteria</taxon>
        <taxon>Hyphomicrobiales</taxon>
        <taxon>Rhizobiaceae</taxon>
        <taxon>Rhizobium/Agrobacterium group</taxon>
        <taxon>Rhizobium</taxon>
    </lineage>
</organism>